<comment type="caution">
    <text evidence="2">The sequence shown here is derived from an EMBL/GenBank/DDBJ whole genome shotgun (WGS) entry which is preliminary data.</text>
</comment>
<proteinExistence type="predicted"/>
<reference evidence="2" key="1">
    <citation type="journal article" date="2022" name="Cell">
        <title>Repeat-based holocentromeres influence genome architecture and karyotype evolution.</title>
        <authorList>
            <person name="Hofstatter P.G."/>
            <person name="Thangavel G."/>
            <person name="Lux T."/>
            <person name="Neumann P."/>
            <person name="Vondrak T."/>
            <person name="Novak P."/>
            <person name="Zhang M."/>
            <person name="Costa L."/>
            <person name="Castellani M."/>
            <person name="Scott A."/>
            <person name="Toegelov H."/>
            <person name="Fuchs J."/>
            <person name="Mata-Sucre Y."/>
            <person name="Dias Y."/>
            <person name="Vanzela A.L.L."/>
            <person name="Huettel B."/>
            <person name="Almeida C.C.S."/>
            <person name="Simkova H."/>
            <person name="Souza G."/>
            <person name="Pedrosa-Harand A."/>
            <person name="Macas J."/>
            <person name="Mayer K.F.X."/>
            <person name="Houben A."/>
            <person name="Marques A."/>
        </authorList>
    </citation>
    <scope>NUCLEOTIDE SEQUENCE</scope>
    <source>
        <strain evidence="2">RhyBre1mFocal</strain>
    </source>
</reference>
<gene>
    <name evidence="2" type="ORF">LUZ63_016137</name>
</gene>
<name>A0A9Q0CDL2_9POAL</name>
<dbReference type="Pfam" id="PF13966">
    <property type="entry name" value="zf-RVT"/>
    <property type="match status" value="1"/>
</dbReference>
<dbReference type="PANTHER" id="PTHR33116:SF78">
    <property type="entry name" value="OS12G0587133 PROTEIN"/>
    <property type="match status" value="1"/>
</dbReference>
<dbReference type="Proteomes" id="UP001151287">
    <property type="component" value="Unassembled WGS sequence"/>
</dbReference>
<protein>
    <recommendedName>
        <fullName evidence="1">Reverse transcriptase zinc-binding domain-containing protein</fullName>
    </recommendedName>
</protein>
<evidence type="ECO:0000313" key="3">
    <source>
        <dbReference type="Proteomes" id="UP001151287"/>
    </source>
</evidence>
<organism evidence="2 3">
    <name type="scientific">Rhynchospora breviuscula</name>
    <dbReference type="NCBI Taxonomy" id="2022672"/>
    <lineage>
        <taxon>Eukaryota</taxon>
        <taxon>Viridiplantae</taxon>
        <taxon>Streptophyta</taxon>
        <taxon>Embryophyta</taxon>
        <taxon>Tracheophyta</taxon>
        <taxon>Spermatophyta</taxon>
        <taxon>Magnoliopsida</taxon>
        <taxon>Liliopsida</taxon>
        <taxon>Poales</taxon>
        <taxon>Cyperaceae</taxon>
        <taxon>Cyperoideae</taxon>
        <taxon>Rhynchosporeae</taxon>
        <taxon>Rhynchospora</taxon>
    </lineage>
</organism>
<keyword evidence="3" id="KW-1185">Reference proteome</keyword>
<dbReference type="EMBL" id="JAMQYH010000004">
    <property type="protein sequence ID" value="KAJ1691982.1"/>
    <property type="molecule type" value="Genomic_DNA"/>
</dbReference>
<dbReference type="PANTHER" id="PTHR33116">
    <property type="entry name" value="REVERSE TRANSCRIPTASE ZINC-BINDING DOMAIN-CONTAINING PROTEIN-RELATED-RELATED"/>
    <property type="match status" value="1"/>
</dbReference>
<feature type="domain" description="Reverse transcriptase zinc-binding" evidence="1">
    <location>
        <begin position="325"/>
        <end position="410"/>
    </location>
</feature>
<evidence type="ECO:0000259" key="1">
    <source>
        <dbReference type="Pfam" id="PF13966"/>
    </source>
</evidence>
<evidence type="ECO:0000313" key="2">
    <source>
        <dbReference type="EMBL" id="KAJ1691982.1"/>
    </source>
</evidence>
<dbReference type="AlphaFoldDB" id="A0A9Q0CDL2"/>
<sequence>MLFSTAKGTAVQVLNRVIHAFSLASGIELNLNKSALVTFNLSAQQVEAVQTTLQVVTSSLPLTYLGLPLTIRRPDRLVFQNLIDKIQAKLAGWKSSLLSRAGRLVLATSVLSTVPIYFMSVFKLPAWVTKSLDRIRRNFIWGSSNNTGKALHLLSWDRVCLSKALGGFGVQDLRLQNVSLLLRWWWRLYQDSNSLWSKLASNFFGKRDTNLPPLAWNKNGSFFWSDLMSIRIFFQISTASIIGSGLNSSFWYSNWGASFLFFFNSTLKPPLKRNISLRSALQEYHTLLPAPLTAQQNFSIEEARMLSFTAQPDRLVWRWTTHGNYTAASAYKNFICAGKTDSKLSFIWKIKVPPSLKLFLILLAHGRILTQDQLVKRSIHCSQGCVLCNHTECETASHLFFNCAYSDRLWQTLGVQMSATRANAAFCLQDKLLAIFKPVSLQQGKMVLIATTLWGIWLERNNRTFRQQSRRLGAIQQWIISESTLFMKYC</sequence>
<dbReference type="InterPro" id="IPR026960">
    <property type="entry name" value="RVT-Znf"/>
</dbReference>
<dbReference type="OrthoDB" id="687212at2759"/>
<accession>A0A9Q0CDL2</accession>